<reference evidence="2" key="1">
    <citation type="journal article" date="2020" name="Nat. Genet.">
        <title>Genomic diversifications of five Gossypium allopolyploid species and their impact on cotton improvement.</title>
        <authorList>
            <person name="Chen Z.J."/>
            <person name="Sreedasyam A."/>
            <person name="Ando A."/>
            <person name="Song Q."/>
            <person name="De Santiago L.M."/>
            <person name="Hulse-Kemp A.M."/>
            <person name="Ding M."/>
            <person name="Ye W."/>
            <person name="Kirkbride R.C."/>
            <person name="Jenkins J."/>
            <person name="Plott C."/>
            <person name="Lovell J."/>
            <person name="Lin Y.M."/>
            <person name="Vaughn R."/>
            <person name="Liu B."/>
            <person name="Simpson S."/>
            <person name="Scheffler B.E."/>
            <person name="Wen L."/>
            <person name="Saski C.A."/>
            <person name="Grover C.E."/>
            <person name="Hu G."/>
            <person name="Conover J.L."/>
            <person name="Carlson J.W."/>
            <person name="Shu S."/>
            <person name="Boston L.B."/>
            <person name="Williams M."/>
            <person name="Peterson D.G."/>
            <person name="McGee K."/>
            <person name="Jones D.C."/>
            <person name="Wendel J.F."/>
            <person name="Stelly D.M."/>
            <person name="Grimwood J."/>
            <person name="Schmutz J."/>
        </authorList>
    </citation>
    <scope>NUCLEOTIDE SEQUENCE [LARGE SCALE GENOMIC DNA]</scope>
    <source>
        <strain evidence="2">cv. TM-1</strain>
    </source>
</reference>
<dbReference type="AlphaFoldDB" id="A0A1U8NJ37"/>
<feature type="region of interest" description="Disordered" evidence="1">
    <location>
        <begin position="35"/>
        <end position="55"/>
    </location>
</feature>
<dbReference type="RefSeq" id="XP_016737889.1">
    <property type="nucleotide sequence ID" value="XM_016882400.1"/>
</dbReference>
<accession>A0A1U8NJ37</accession>
<gene>
    <name evidence="3" type="primary">LOC107947897</name>
</gene>
<dbReference type="PANTHER" id="PTHR33067:SF39">
    <property type="entry name" value="TRANSCRIPTION FACTOR INTERACTOR AND REGULATOR CCHC(ZN) FAMILY"/>
    <property type="match status" value="1"/>
</dbReference>
<keyword evidence="2" id="KW-1185">Reference proteome</keyword>
<dbReference type="PANTHER" id="PTHR33067">
    <property type="entry name" value="RNA-DIRECTED DNA POLYMERASE-RELATED"/>
    <property type="match status" value="1"/>
</dbReference>
<evidence type="ECO:0000256" key="1">
    <source>
        <dbReference type="SAM" id="MobiDB-lite"/>
    </source>
</evidence>
<dbReference type="GeneID" id="107947897"/>
<evidence type="ECO:0000313" key="3">
    <source>
        <dbReference type="RefSeq" id="XP_016737889.1"/>
    </source>
</evidence>
<dbReference type="KEGG" id="ghi:107947897"/>
<protein>
    <submittedName>
        <fullName evidence="3">Uncharacterized protein</fullName>
    </submittedName>
</protein>
<dbReference type="PaxDb" id="3635-A0A1U8NJ37"/>
<name>A0A1U8NJ37_GOSHI</name>
<evidence type="ECO:0000313" key="2">
    <source>
        <dbReference type="Proteomes" id="UP000818029"/>
    </source>
</evidence>
<organism evidence="2 3">
    <name type="scientific">Gossypium hirsutum</name>
    <name type="common">Upland cotton</name>
    <name type="synonym">Gossypium mexicanum</name>
    <dbReference type="NCBI Taxonomy" id="3635"/>
    <lineage>
        <taxon>Eukaryota</taxon>
        <taxon>Viridiplantae</taxon>
        <taxon>Streptophyta</taxon>
        <taxon>Embryophyta</taxon>
        <taxon>Tracheophyta</taxon>
        <taxon>Spermatophyta</taxon>
        <taxon>Magnoliopsida</taxon>
        <taxon>eudicotyledons</taxon>
        <taxon>Gunneridae</taxon>
        <taxon>Pentapetalae</taxon>
        <taxon>rosids</taxon>
        <taxon>malvids</taxon>
        <taxon>Malvales</taxon>
        <taxon>Malvaceae</taxon>
        <taxon>Malvoideae</taxon>
        <taxon>Gossypium</taxon>
    </lineage>
</organism>
<sequence>MAKNDALIQSQASTLENLENQMVALKTGKIVEPSEVVVEDEPTEKEESQPTVEVPTPKKLDAEKSDEQLHINISLADALEQMSNYVKFIKDILSKKKKLSEYEIAALMKECSAFLQNKLPLKLKDLESFMIPYNIKESYCNKALYVLGASINLMAKSIFKLLGIGEVKPITVTLQLADRSLPYPKGKIEDV</sequence>
<reference evidence="3" key="2">
    <citation type="submission" date="2025-08" db="UniProtKB">
        <authorList>
            <consortium name="RefSeq"/>
        </authorList>
    </citation>
    <scope>IDENTIFICATION</scope>
</reference>
<proteinExistence type="predicted"/>
<dbReference type="Proteomes" id="UP000818029">
    <property type="component" value="Chromosome A04"/>
</dbReference>